<evidence type="ECO:0000313" key="3">
    <source>
        <dbReference type="Proteomes" id="UP000380867"/>
    </source>
</evidence>
<feature type="transmembrane region" description="Helical" evidence="1">
    <location>
        <begin position="32"/>
        <end position="51"/>
    </location>
</feature>
<dbReference type="RefSeq" id="WP_149688503.1">
    <property type="nucleotide sequence ID" value="NZ_SDPQ02000001.1"/>
</dbReference>
<evidence type="ECO:0000256" key="1">
    <source>
        <dbReference type="SAM" id="Phobius"/>
    </source>
</evidence>
<dbReference type="EMBL" id="SDPQ02000001">
    <property type="protein sequence ID" value="KAA1400411.1"/>
    <property type="molecule type" value="Genomic_DNA"/>
</dbReference>
<sequence length="65" mass="7049">MNMITAHLFLAYSTLLHRIETREERGASMTEYAILVAVMAGIVLALVKLLGGKISGFINGINITT</sequence>
<keyword evidence="1" id="KW-0472">Membrane</keyword>
<dbReference type="Proteomes" id="UP000380867">
    <property type="component" value="Unassembled WGS sequence"/>
</dbReference>
<gene>
    <name evidence="2" type="ORF">ESP70_006720</name>
</gene>
<dbReference type="AlphaFoldDB" id="A0A5M4FK40"/>
<keyword evidence="1" id="KW-0812">Transmembrane</keyword>
<organism evidence="2 3">
    <name type="scientific">Aeromicrobium ginsengisoli</name>
    <dbReference type="NCBI Taxonomy" id="363867"/>
    <lineage>
        <taxon>Bacteria</taxon>
        <taxon>Bacillati</taxon>
        <taxon>Actinomycetota</taxon>
        <taxon>Actinomycetes</taxon>
        <taxon>Propionibacteriales</taxon>
        <taxon>Nocardioidaceae</taxon>
        <taxon>Aeromicrobium</taxon>
    </lineage>
</organism>
<evidence type="ECO:0000313" key="2">
    <source>
        <dbReference type="EMBL" id="KAA1400411.1"/>
    </source>
</evidence>
<comment type="caution">
    <text evidence="2">The sequence shown here is derived from an EMBL/GenBank/DDBJ whole genome shotgun (WGS) entry which is preliminary data.</text>
</comment>
<accession>A0A5M4FK40</accession>
<keyword evidence="3" id="KW-1185">Reference proteome</keyword>
<name>A0A5M4FK40_9ACTN</name>
<reference evidence="2" key="1">
    <citation type="submission" date="2019-09" db="EMBL/GenBank/DDBJ databases">
        <authorList>
            <person name="Li J."/>
        </authorList>
    </citation>
    <scope>NUCLEOTIDE SEQUENCE [LARGE SCALE GENOMIC DNA]</scope>
    <source>
        <strain evidence="2">JCM 14732</strain>
    </source>
</reference>
<protein>
    <submittedName>
        <fullName evidence="2">Flp family type IVb pilin</fullName>
    </submittedName>
</protein>
<keyword evidence="1" id="KW-1133">Transmembrane helix</keyword>
<proteinExistence type="predicted"/>
<dbReference type="OrthoDB" id="5121461at2"/>